<dbReference type="OrthoDB" id="9784718at2"/>
<dbReference type="Proteomes" id="UP000274391">
    <property type="component" value="Unassembled WGS sequence"/>
</dbReference>
<keyword evidence="6" id="KW-1185">Reference proteome</keyword>
<dbReference type="AlphaFoldDB" id="A0A3P3VZF0"/>
<evidence type="ECO:0000256" key="2">
    <source>
        <dbReference type="ARBA" id="ARBA00023125"/>
    </source>
</evidence>
<dbReference type="Pfam" id="PF07729">
    <property type="entry name" value="FCD"/>
    <property type="match status" value="1"/>
</dbReference>
<dbReference type="InterPro" id="IPR036390">
    <property type="entry name" value="WH_DNA-bd_sf"/>
</dbReference>
<comment type="caution">
    <text evidence="5">The sequence shown here is derived from an EMBL/GenBank/DDBJ whole genome shotgun (WGS) entry which is preliminary data.</text>
</comment>
<dbReference type="PANTHER" id="PTHR43537">
    <property type="entry name" value="TRANSCRIPTIONAL REGULATOR, GNTR FAMILY"/>
    <property type="match status" value="1"/>
</dbReference>
<dbReference type="Gene3D" id="1.20.120.530">
    <property type="entry name" value="GntR ligand-binding domain-like"/>
    <property type="match status" value="1"/>
</dbReference>
<keyword evidence="3" id="KW-0804">Transcription</keyword>
<dbReference type="PROSITE" id="PS50949">
    <property type="entry name" value="HTH_GNTR"/>
    <property type="match status" value="1"/>
</dbReference>
<keyword evidence="1" id="KW-0805">Transcription regulation</keyword>
<dbReference type="SMART" id="SM00345">
    <property type="entry name" value="HTH_GNTR"/>
    <property type="match status" value="1"/>
</dbReference>
<name>A0A3P3VZF0_9MICO</name>
<dbReference type="InterPro" id="IPR036388">
    <property type="entry name" value="WH-like_DNA-bd_sf"/>
</dbReference>
<dbReference type="GO" id="GO:0003677">
    <property type="term" value="F:DNA binding"/>
    <property type="evidence" value="ECO:0007669"/>
    <property type="project" value="UniProtKB-KW"/>
</dbReference>
<evidence type="ECO:0000313" key="5">
    <source>
        <dbReference type="EMBL" id="RRJ87617.1"/>
    </source>
</evidence>
<dbReference type="SMART" id="SM00895">
    <property type="entry name" value="FCD"/>
    <property type="match status" value="1"/>
</dbReference>
<sequence>MSEIEATTPEPTATSAIDIGAIGGAVGQHVYRALPAVDRAEAIVNRLRGSISLGVLRPGDRLPSEAEMSESFGVSPATLRDALAQLRDAGLVETRRGRNGGTFVVDTPEPARAEVERKLAAYSVAELRDIGDQRSAISGMSARLAAARSSERDAARLTRLAQAVGAADSPGSRTRAHSRFWLELAVAAQSQRLLASELQLQLEIGDLLWTPLTHPLDHAQVAESLTEIASAVATHDAEAASSRVKERIRLDSFHLIDEKLTLALGQPEKGLNS</sequence>
<evidence type="ECO:0000259" key="4">
    <source>
        <dbReference type="PROSITE" id="PS50949"/>
    </source>
</evidence>
<dbReference type="InterPro" id="IPR008920">
    <property type="entry name" value="TF_FadR/GntR_C"/>
</dbReference>
<reference evidence="5 6" key="1">
    <citation type="submission" date="2018-11" db="EMBL/GenBank/DDBJ databases">
        <title>YIM 102482-1 draft genome.</title>
        <authorList>
            <person name="Li G."/>
            <person name="Jiang Y."/>
        </authorList>
    </citation>
    <scope>NUCLEOTIDE SEQUENCE [LARGE SCALE GENOMIC DNA]</scope>
    <source>
        <strain evidence="5 6">YIM 102482-1</strain>
    </source>
</reference>
<dbReference type="PANTHER" id="PTHR43537:SF24">
    <property type="entry name" value="GLUCONATE OPERON TRANSCRIPTIONAL REPRESSOR"/>
    <property type="match status" value="1"/>
</dbReference>
<accession>A0A3P3VZF0</accession>
<dbReference type="SUPFAM" id="SSF46785">
    <property type="entry name" value="Winged helix' DNA-binding domain"/>
    <property type="match status" value="1"/>
</dbReference>
<dbReference type="Pfam" id="PF00392">
    <property type="entry name" value="GntR"/>
    <property type="match status" value="1"/>
</dbReference>
<evidence type="ECO:0000256" key="3">
    <source>
        <dbReference type="ARBA" id="ARBA00023163"/>
    </source>
</evidence>
<feature type="domain" description="HTH gntR-type" evidence="4">
    <location>
        <begin position="37"/>
        <end position="107"/>
    </location>
</feature>
<dbReference type="PRINTS" id="PR00035">
    <property type="entry name" value="HTHGNTR"/>
</dbReference>
<dbReference type="Gene3D" id="1.10.10.10">
    <property type="entry name" value="Winged helix-like DNA-binding domain superfamily/Winged helix DNA-binding domain"/>
    <property type="match status" value="1"/>
</dbReference>
<dbReference type="InterPro" id="IPR000524">
    <property type="entry name" value="Tscrpt_reg_HTH_GntR"/>
</dbReference>
<dbReference type="SUPFAM" id="SSF48008">
    <property type="entry name" value="GntR ligand-binding domain-like"/>
    <property type="match status" value="1"/>
</dbReference>
<protein>
    <submittedName>
        <fullName evidence="5">FadR family transcriptional regulator</fullName>
    </submittedName>
</protein>
<dbReference type="InterPro" id="IPR011711">
    <property type="entry name" value="GntR_C"/>
</dbReference>
<evidence type="ECO:0000313" key="6">
    <source>
        <dbReference type="Proteomes" id="UP000274391"/>
    </source>
</evidence>
<gene>
    <name evidence="5" type="ORF">EG850_04770</name>
</gene>
<dbReference type="GO" id="GO:0003700">
    <property type="term" value="F:DNA-binding transcription factor activity"/>
    <property type="evidence" value="ECO:0007669"/>
    <property type="project" value="InterPro"/>
</dbReference>
<evidence type="ECO:0000256" key="1">
    <source>
        <dbReference type="ARBA" id="ARBA00023015"/>
    </source>
</evidence>
<dbReference type="RefSeq" id="WP_124970739.1">
    <property type="nucleotide sequence ID" value="NZ_RQVS01000004.1"/>
</dbReference>
<proteinExistence type="predicted"/>
<organism evidence="5 6">
    <name type="scientific">Gulosibacter macacae</name>
    <dbReference type="NCBI Taxonomy" id="2488791"/>
    <lineage>
        <taxon>Bacteria</taxon>
        <taxon>Bacillati</taxon>
        <taxon>Actinomycetota</taxon>
        <taxon>Actinomycetes</taxon>
        <taxon>Micrococcales</taxon>
        <taxon>Microbacteriaceae</taxon>
        <taxon>Gulosibacter</taxon>
    </lineage>
</organism>
<dbReference type="CDD" id="cd07377">
    <property type="entry name" value="WHTH_GntR"/>
    <property type="match status" value="1"/>
</dbReference>
<dbReference type="EMBL" id="RQVS01000004">
    <property type="protein sequence ID" value="RRJ87617.1"/>
    <property type="molecule type" value="Genomic_DNA"/>
</dbReference>
<keyword evidence="2" id="KW-0238">DNA-binding</keyword>